<dbReference type="PANTHER" id="PTHR43586:SF4">
    <property type="entry name" value="ISOPENICILLIN N EPIMERASE"/>
    <property type="match status" value="1"/>
</dbReference>
<dbReference type="Proteomes" id="UP000010483">
    <property type="component" value="Chromosome"/>
</dbReference>
<dbReference type="eggNOG" id="COG0520">
    <property type="taxonomic scope" value="Bacteria"/>
</dbReference>
<sequence>MDIKELRTDFAGLKDKYYFNFGGQGILADSVLETIFDTYKYVEKVGPFGLKINSWVNENIDNVKSAIALETNSKIETITLSENVTGSCNIALWGIEWKAGDEILLSDAEHPGVIASIKEISRRFGVKVSTFALVDTLNQGNPVEVIKNHLTPATRLVVISHVLWNTGQVLPLKEISQVCHQYPSKKPIQILVDGAQSAGLLPLNLPDTGVDFYGCTGHKWLCGPTGVGFLYVKENLATPLHPTFIGWRSLDFSKSDLPFAPDGSRYEIATSAYPLYTGLAGAIALHQAWGNPEKRYQRICQLSAYLWEELNKIDGIQCLKNSPPQSGLVSFYTENPSQLVSQLENKGYYLRTLAYPSCVRACVHYFSLESEIENLIKQIRSMV</sequence>
<dbReference type="InterPro" id="IPR015424">
    <property type="entry name" value="PyrdxlP-dep_Trfase"/>
</dbReference>
<organism evidence="6 7">
    <name type="scientific">Cyanobacterium stanieri (strain ATCC 29140 / PCC 7202)</name>
    <dbReference type="NCBI Taxonomy" id="292563"/>
    <lineage>
        <taxon>Bacteria</taxon>
        <taxon>Bacillati</taxon>
        <taxon>Cyanobacteriota</taxon>
        <taxon>Cyanophyceae</taxon>
        <taxon>Oscillatoriophycideae</taxon>
        <taxon>Chroococcales</taxon>
        <taxon>Geminocystaceae</taxon>
        <taxon>Cyanobacterium</taxon>
    </lineage>
</organism>
<dbReference type="AlphaFoldDB" id="K9YLZ0"/>
<feature type="domain" description="Aminotransferase class V" evidence="5">
    <location>
        <begin position="55"/>
        <end position="352"/>
    </location>
</feature>
<dbReference type="InterPro" id="IPR015421">
    <property type="entry name" value="PyrdxlP-dep_Trfase_major"/>
</dbReference>
<evidence type="ECO:0000313" key="6">
    <source>
        <dbReference type="EMBL" id="AFZ47497.1"/>
    </source>
</evidence>
<dbReference type="BioCyc" id="CSTA292563:G1353-1546-MONOMER"/>
<evidence type="ECO:0000256" key="4">
    <source>
        <dbReference type="RuleBase" id="RU004504"/>
    </source>
</evidence>
<dbReference type="InterPro" id="IPR020578">
    <property type="entry name" value="Aminotrans_V_PyrdxlP_BS"/>
</dbReference>
<comment type="cofactor">
    <cofactor evidence="1 4">
        <name>pyridoxal 5'-phosphate</name>
        <dbReference type="ChEBI" id="CHEBI:597326"/>
    </cofactor>
</comment>
<keyword evidence="6" id="KW-0032">Aminotransferase</keyword>
<dbReference type="PANTHER" id="PTHR43586">
    <property type="entry name" value="CYSTEINE DESULFURASE"/>
    <property type="match status" value="1"/>
</dbReference>
<keyword evidence="6" id="KW-0808">Transferase</keyword>
<name>K9YLZ0_CYASC</name>
<accession>K9YLZ0</accession>
<dbReference type="SUPFAM" id="SSF53383">
    <property type="entry name" value="PLP-dependent transferases"/>
    <property type="match status" value="1"/>
</dbReference>
<comment type="similarity">
    <text evidence="3">Belongs to the class-V pyridoxal-phosphate-dependent aminotransferase family.</text>
</comment>
<dbReference type="Pfam" id="PF00266">
    <property type="entry name" value="Aminotran_5"/>
    <property type="match status" value="1"/>
</dbReference>
<proteinExistence type="inferred from homology"/>
<gene>
    <name evidence="6" type="ordered locus">Cyast_1536</name>
</gene>
<dbReference type="EMBL" id="CP003940">
    <property type="protein sequence ID" value="AFZ47497.1"/>
    <property type="molecule type" value="Genomic_DNA"/>
</dbReference>
<dbReference type="HOGENOM" id="CLU_003433_2_1_3"/>
<dbReference type="Gene3D" id="3.40.640.10">
    <property type="entry name" value="Type I PLP-dependent aspartate aminotransferase-like (Major domain)"/>
    <property type="match status" value="1"/>
</dbReference>
<reference evidence="7" key="1">
    <citation type="journal article" date="2013" name="Proc. Natl. Acad. Sci. U.S.A.">
        <title>Improving the coverage of the cyanobacterial phylum using diversity-driven genome sequencing.</title>
        <authorList>
            <person name="Shih P.M."/>
            <person name="Wu D."/>
            <person name="Latifi A."/>
            <person name="Axen S.D."/>
            <person name="Fewer D.P."/>
            <person name="Talla E."/>
            <person name="Calteau A."/>
            <person name="Cai F."/>
            <person name="Tandeau de Marsac N."/>
            <person name="Rippka R."/>
            <person name="Herdman M."/>
            <person name="Sivonen K."/>
            <person name="Coursin T."/>
            <person name="Laurent T."/>
            <person name="Goodwin L."/>
            <person name="Nolan M."/>
            <person name="Davenport K.W."/>
            <person name="Han C.S."/>
            <person name="Rubin E.M."/>
            <person name="Eisen J.A."/>
            <person name="Woyke T."/>
            <person name="Gugger M."/>
            <person name="Kerfeld C.A."/>
        </authorList>
    </citation>
    <scope>NUCLEOTIDE SEQUENCE [LARGE SCALE GENOMIC DNA]</scope>
    <source>
        <strain evidence="7">ATCC 29140 / PCC 7202</strain>
    </source>
</reference>
<dbReference type="STRING" id="292563.Cyast_1536"/>
<dbReference type="PROSITE" id="PS00595">
    <property type="entry name" value="AA_TRANSFER_CLASS_5"/>
    <property type="match status" value="1"/>
</dbReference>
<protein>
    <submittedName>
        <fullName evidence="6">Aminotransferase class V</fullName>
    </submittedName>
</protein>
<dbReference type="InterPro" id="IPR015422">
    <property type="entry name" value="PyrdxlP-dep_Trfase_small"/>
</dbReference>
<evidence type="ECO:0000256" key="3">
    <source>
        <dbReference type="RuleBase" id="RU004075"/>
    </source>
</evidence>
<dbReference type="Gene3D" id="3.90.1150.10">
    <property type="entry name" value="Aspartate Aminotransferase, domain 1"/>
    <property type="match status" value="1"/>
</dbReference>
<evidence type="ECO:0000256" key="2">
    <source>
        <dbReference type="ARBA" id="ARBA00022898"/>
    </source>
</evidence>
<dbReference type="KEGG" id="csn:Cyast_1536"/>
<dbReference type="GO" id="GO:0008483">
    <property type="term" value="F:transaminase activity"/>
    <property type="evidence" value="ECO:0007669"/>
    <property type="project" value="UniProtKB-KW"/>
</dbReference>
<dbReference type="InterPro" id="IPR000192">
    <property type="entry name" value="Aminotrans_V_dom"/>
</dbReference>
<evidence type="ECO:0000256" key="1">
    <source>
        <dbReference type="ARBA" id="ARBA00001933"/>
    </source>
</evidence>
<dbReference type="PATRIC" id="fig|292563.3.peg.1605"/>
<keyword evidence="7" id="KW-1185">Reference proteome</keyword>
<keyword evidence="2" id="KW-0663">Pyridoxal phosphate</keyword>
<evidence type="ECO:0000313" key="7">
    <source>
        <dbReference type="Proteomes" id="UP000010483"/>
    </source>
</evidence>
<evidence type="ECO:0000259" key="5">
    <source>
        <dbReference type="Pfam" id="PF00266"/>
    </source>
</evidence>